<organism evidence="2 3">
    <name type="scientific">Celeribacter ethanolicus</name>
    <dbReference type="NCBI Taxonomy" id="1758178"/>
    <lineage>
        <taxon>Bacteria</taxon>
        <taxon>Pseudomonadati</taxon>
        <taxon>Pseudomonadota</taxon>
        <taxon>Alphaproteobacteria</taxon>
        <taxon>Rhodobacterales</taxon>
        <taxon>Roseobacteraceae</taxon>
        <taxon>Celeribacter</taxon>
    </lineage>
</organism>
<protein>
    <recommendedName>
        <fullName evidence="4">SPOR domain-containing protein</fullName>
    </recommendedName>
</protein>
<evidence type="ECO:0000313" key="3">
    <source>
        <dbReference type="Proteomes" id="UP000217935"/>
    </source>
</evidence>
<proteinExistence type="predicted"/>
<feature type="chain" id="PRO_5013149363" description="SPOR domain-containing protein" evidence="1">
    <location>
        <begin position="27"/>
        <end position="192"/>
    </location>
</feature>
<sequence>MYTLRYITHAALAATVLLTGAQGAMATIFSPYEKSSVKRGEMCEIFYEDRGHIGPEGLTKARDFGNGFVAQDYVEFGSKLFVLSDCARAEALVIGPIHLSVGAFSPEEAAQLEVEFRETPFYKATKEAETHAANGTLDLSVLRDRYQSQVETATLISVAKKVVLDIRGDKPMHRYDLGCGCKFFYPESAGAS</sequence>
<keyword evidence="1" id="KW-0732">Signal</keyword>
<dbReference type="Proteomes" id="UP000217935">
    <property type="component" value="Chromosome"/>
</dbReference>
<evidence type="ECO:0000313" key="2">
    <source>
        <dbReference type="EMBL" id="ATG47419.1"/>
    </source>
</evidence>
<gene>
    <name evidence="2" type="ORF">CEW89_07455</name>
</gene>
<dbReference type="EMBL" id="CP022196">
    <property type="protein sequence ID" value="ATG47419.1"/>
    <property type="molecule type" value="Genomic_DNA"/>
</dbReference>
<name>A0A291GAI3_9RHOB</name>
<dbReference type="AlphaFoldDB" id="A0A291GAI3"/>
<accession>A0A291GAI3</accession>
<evidence type="ECO:0008006" key="4">
    <source>
        <dbReference type="Google" id="ProtNLM"/>
    </source>
</evidence>
<dbReference type="KEGG" id="ceh:CEW89_07455"/>
<keyword evidence="3" id="KW-1185">Reference proteome</keyword>
<feature type="signal peptide" evidence="1">
    <location>
        <begin position="1"/>
        <end position="26"/>
    </location>
</feature>
<reference evidence="2 3" key="1">
    <citation type="submission" date="2017-06" db="EMBL/GenBank/DDBJ databases">
        <title>Celeribacter sp. TSPH2 complete genome sequence.</title>
        <authorList>
            <person name="Woo J.-H."/>
            <person name="Kim H.-S."/>
        </authorList>
    </citation>
    <scope>NUCLEOTIDE SEQUENCE [LARGE SCALE GENOMIC DNA]</scope>
    <source>
        <strain evidence="2 3">TSPH2</strain>
    </source>
</reference>
<evidence type="ECO:0000256" key="1">
    <source>
        <dbReference type="SAM" id="SignalP"/>
    </source>
</evidence>